<evidence type="ECO:0000256" key="3">
    <source>
        <dbReference type="ARBA" id="ARBA00023235"/>
    </source>
</evidence>
<dbReference type="PROSITE" id="PS52039">
    <property type="entry name" value="TOPO_IA_2"/>
    <property type="match status" value="1"/>
</dbReference>
<dbReference type="Pfam" id="PF01396">
    <property type="entry name" value="Zn_ribbon_Top1"/>
    <property type="match status" value="2"/>
</dbReference>
<evidence type="ECO:0000256" key="4">
    <source>
        <dbReference type="ARBA" id="ARBA00030003"/>
    </source>
</evidence>
<dbReference type="PANTHER" id="PTHR42785">
    <property type="entry name" value="DNA TOPOISOMERASE, TYPE IA, CORE"/>
    <property type="match status" value="1"/>
</dbReference>
<dbReference type="Pfam" id="PF21372">
    <property type="entry name" value="Zn_ribbon_bTOP1"/>
    <property type="match status" value="1"/>
</dbReference>
<dbReference type="PANTHER" id="PTHR42785:SF1">
    <property type="entry name" value="DNA TOPOISOMERASE"/>
    <property type="match status" value="1"/>
</dbReference>
<sequence length="364" mass="41401">STIQDRGYVRVENRRFYAEKMGEIVTDRLEENFRELMNYDFTAQMENSLDQVANHEAEWKAVLDHFFSDFTQQLDKAEKDPEEGGMRPNQMVLTSIDCPTCGRKMGIRTASTGVFLGCSGYALPPKERCKTTINLVPENEVLNVLEGEDAETNALRAKRRCPKCGTAMDSYLIDPKRKLHVCGNNPTCDGYEIEEGEFRIKGYDGPIVECEKCGSEMHLKMGRFGKYMACTNEECKNTRKILRNGEVAPPKEDPVPLPELPCEKSDAYFVLRDGAAGVFLAANTFPKSRETRAPLVEELYRFRDRLPEKLRYLADAPQQDPEGNKTMVRFSRKTKQQYVSSEKDGKATGWSAFYVDGKWVEGKK</sequence>
<dbReference type="GO" id="GO:0005694">
    <property type="term" value="C:chromosome"/>
    <property type="evidence" value="ECO:0007669"/>
    <property type="project" value="InterPro"/>
</dbReference>
<feature type="domain" description="Topo IA-type catalytic" evidence="8">
    <location>
        <begin position="1"/>
        <end position="74"/>
    </location>
</feature>
<dbReference type="FunFam" id="3.30.65.10:FF:000003">
    <property type="entry name" value="DNA topoisomerase 1"/>
    <property type="match status" value="1"/>
</dbReference>
<dbReference type="GO" id="GO:0003677">
    <property type="term" value="F:DNA binding"/>
    <property type="evidence" value="ECO:0007669"/>
    <property type="project" value="UniProtKB-KW"/>
</dbReference>
<dbReference type="Gene3D" id="2.20.25.10">
    <property type="match status" value="1"/>
</dbReference>
<dbReference type="InterPro" id="IPR013498">
    <property type="entry name" value="Topo_IA_Znf"/>
</dbReference>
<dbReference type="GO" id="GO:0008270">
    <property type="term" value="F:zinc ion binding"/>
    <property type="evidence" value="ECO:0007669"/>
    <property type="project" value="UniProtKB-KW"/>
</dbReference>
<dbReference type="Gene3D" id="3.30.65.10">
    <property type="entry name" value="Bacterial Topoisomerase I, domain 1"/>
    <property type="match status" value="3"/>
</dbReference>
<keyword evidence="1" id="KW-0799">Topoisomerase</keyword>
<dbReference type="InterPro" id="IPR013824">
    <property type="entry name" value="Topo_IA_cen_sub1"/>
</dbReference>
<dbReference type="GO" id="GO:0003917">
    <property type="term" value="F:DNA topoisomerase type I (single strand cut, ATP-independent) activity"/>
    <property type="evidence" value="ECO:0007669"/>
    <property type="project" value="InterPro"/>
</dbReference>
<dbReference type="InterPro" id="IPR000380">
    <property type="entry name" value="Topo_IA"/>
</dbReference>
<reference evidence="9 10" key="1">
    <citation type="submission" date="2019-08" db="EMBL/GenBank/DDBJ databases">
        <title>Whole genome analysis of cultivated E. coli strains isolated from CD patients and healthy donors.</title>
        <authorList>
            <person name="Siniagina M.N."/>
            <person name="Markelova M.I."/>
            <person name="Laikov A.V."/>
            <person name="Boulygina E.A."/>
            <person name="Khusnutdinova D.R."/>
            <person name="Kharchenko A."/>
            <person name="Grigoryeva T.V."/>
        </authorList>
    </citation>
    <scope>NUCLEOTIDE SEQUENCE [LARGE SCALE GENOMIC DNA]</scope>
    <source>
        <strain evidence="9 10">3_77_5</strain>
    </source>
</reference>
<evidence type="ECO:0000256" key="5">
    <source>
        <dbReference type="ARBA" id="ARBA00031985"/>
    </source>
</evidence>
<dbReference type="FunFam" id="3.30.65.10:FF:000001">
    <property type="entry name" value="DNA topoisomerase 1"/>
    <property type="match status" value="1"/>
</dbReference>
<protein>
    <recommendedName>
        <fullName evidence="7">Omega-protein</fullName>
    </recommendedName>
    <alternativeName>
        <fullName evidence="6">Relaxing enzyme</fullName>
    </alternativeName>
    <alternativeName>
        <fullName evidence="4">Swivelase</fullName>
    </alternativeName>
    <alternativeName>
        <fullName evidence="5">Untwisting enzyme</fullName>
    </alternativeName>
</protein>
<dbReference type="Pfam" id="PF08272">
    <property type="entry name" value="Zn_Ribbon_Topo"/>
    <property type="match status" value="2"/>
</dbReference>
<dbReference type="FunFam" id="3.30.65.10:FF:000002">
    <property type="entry name" value="DNA topoisomerase 1"/>
    <property type="match status" value="1"/>
</dbReference>
<evidence type="ECO:0000256" key="7">
    <source>
        <dbReference type="ARBA" id="ARBA00032877"/>
    </source>
</evidence>
<dbReference type="Proteomes" id="UP000321461">
    <property type="component" value="Unassembled WGS sequence"/>
</dbReference>
<dbReference type="InterPro" id="IPR013497">
    <property type="entry name" value="Topo_IA_cen"/>
</dbReference>
<keyword evidence="2" id="KW-0238">DNA-binding</keyword>
<accession>A0A5C9AEK9</accession>
<feature type="non-terminal residue" evidence="9">
    <location>
        <position position="1"/>
    </location>
</feature>
<proteinExistence type="predicted"/>
<dbReference type="InterPro" id="IPR023405">
    <property type="entry name" value="Topo_IA_core_domain"/>
</dbReference>
<comment type="caution">
    <text evidence="9">The sequence shown here is derived from an EMBL/GenBank/DDBJ whole genome shotgun (WGS) entry which is preliminary data.</text>
</comment>
<dbReference type="InterPro" id="IPR013263">
    <property type="entry name" value="TopoI_Znr_bac"/>
</dbReference>
<organism evidence="9 10">
    <name type="scientific">Escherichia coli</name>
    <dbReference type="NCBI Taxonomy" id="562"/>
    <lineage>
        <taxon>Bacteria</taxon>
        <taxon>Pseudomonadati</taxon>
        <taxon>Pseudomonadota</taxon>
        <taxon>Gammaproteobacteria</taxon>
        <taxon>Enterobacterales</taxon>
        <taxon>Enterobacteriaceae</taxon>
        <taxon>Escherichia</taxon>
    </lineage>
</organism>
<dbReference type="SUPFAM" id="SSF56712">
    <property type="entry name" value="Prokaryotic type I DNA topoisomerase"/>
    <property type="match status" value="1"/>
</dbReference>
<evidence type="ECO:0000313" key="10">
    <source>
        <dbReference type="Proteomes" id="UP000321461"/>
    </source>
</evidence>
<evidence type="ECO:0000313" key="9">
    <source>
        <dbReference type="EMBL" id="TXS99198.1"/>
    </source>
</evidence>
<dbReference type="GO" id="GO:0006265">
    <property type="term" value="P:DNA topological change"/>
    <property type="evidence" value="ECO:0007669"/>
    <property type="project" value="InterPro"/>
</dbReference>
<gene>
    <name evidence="9" type="ORF">FWK02_24005</name>
</gene>
<dbReference type="EMBL" id="VSBS01001100">
    <property type="protein sequence ID" value="TXS99198.1"/>
    <property type="molecule type" value="Genomic_DNA"/>
</dbReference>
<evidence type="ECO:0000256" key="6">
    <source>
        <dbReference type="ARBA" id="ARBA00032235"/>
    </source>
</evidence>
<evidence type="ECO:0000259" key="8">
    <source>
        <dbReference type="PROSITE" id="PS52039"/>
    </source>
</evidence>
<dbReference type="SUPFAM" id="SSF57783">
    <property type="entry name" value="Zinc beta-ribbon"/>
    <property type="match status" value="3"/>
</dbReference>
<name>A0A5C9AEK9_ECOLX</name>
<dbReference type="FunFam" id="2.20.25.10:FF:000013">
    <property type="entry name" value="DNA topoisomerase 1"/>
    <property type="match status" value="1"/>
</dbReference>
<dbReference type="InterPro" id="IPR049330">
    <property type="entry name" value="TOP1_Znf"/>
</dbReference>
<dbReference type="AlphaFoldDB" id="A0A5C9AEK9"/>
<dbReference type="Gene3D" id="1.10.460.10">
    <property type="entry name" value="Topoisomerase I, domain 2"/>
    <property type="match status" value="1"/>
</dbReference>
<evidence type="ECO:0000256" key="2">
    <source>
        <dbReference type="ARBA" id="ARBA00023125"/>
    </source>
</evidence>
<dbReference type="Pfam" id="PF01131">
    <property type="entry name" value="Topoisom_bac"/>
    <property type="match status" value="1"/>
</dbReference>
<keyword evidence="3 9" id="KW-0413">Isomerase</keyword>
<evidence type="ECO:0000256" key="1">
    <source>
        <dbReference type="ARBA" id="ARBA00023029"/>
    </source>
</evidence>